<keyword evidence="3" id="KW-1185">Reference proteome</keyword>
<protein>
    <submittedName>
        <fullName evidence="2">Uncharacterized protein</fullName>
    </submittedName>
</protein>
<evidence type="ECO:0000313" key="2">
    <source>
        <dbReference type="EMBL" id="KIM28671.1"/>
    </source>
</evidence>
<reference evidence="3" key="2">
    <citation type="submission" date="2015-01" db="EMBL/GenBank/DDBJ databases">
        <title>Evolutionary Origins and Diversification of the Mycorrhizal Mutualists.</title>
        <authorList>
            <consortium name="DOE Joint Genome Institute"/>
            <consortium name="Mycorrhizal Genomics Consortium"/>
            <person name="Kohler A."/>
            <person name="Kuo A."/>
            <person name="Nagy L.G."/>
            <person name="Floudas D."/>
            <person name="Copeland A."/>
            <person name="Barry K.W."/>
            <person name="Cichocki N."/>
            <person name="Veneault-Fourrey C."/>
            <person name="LaButti K."/>
            <person name="Lindquist E.A."/>
            <person name="Lipzen A."/>
            <person name="Lundell T."/>
            <person name="Morin E."/>
            <person name="Murat C."/>
            <person name="Riley R."/>
            <person name="Ohm R."/>
            <person name="Sun H."/>
            <person name="Tunlid A."/>
            <person name="Henrissat B."/>
            <person name="Grigoriev I.V."/>
            <person name="Hibbett D.S."/>
            <person name="Martin F."/>
        </authorList>
    </citation>
    <scope>NUCLEOTIDE SEQUENCE [LARGE SCALE GENOMIC DNA]</scope>
    <source>
        <strain evidence="3">MAFF 305830</strain>
    </source>
</reference>
<evidence type="ECO:0000256" key="1">
    <source>
        <dbReference type="SAM" id="MobiDB-lite"/>
    </source>
</evidence>
<feature type="compositionally biased region" description="Basic and acidic residues" evidence="1">
    <location>
        <begin position="1"/>
        <end position="35"/>
    </location>
</feature>
<dbReference type="HOGENOM" id="CLU_2607501_0_0_1"/>
<reference evidence="2 3" key="1">
    <citation type="submission" date="2014-04" db="EMBL/GenBank/DDBJ databases">
        <authorList>
            <consortium name="DOE Joint Genome Institute"/>
            <person name="Kuo A."/>
            <person name="Zuccaro A."/>
            <person name="Kohler A."/>
            <person name="Nagy L.G."/>
            <person name="Floudas D."/>
            <person name="Copeland A."/>
            <person name="Barry K.W."/>
            <person name="Cichocki N."/>
            <person name="Veneault-Fourrey C."/>
            <person name="LaButti K."/>
            <person name="Lindquist E.A."/>
            <person name="Lipzen A."/>
            <person name="Lundell T."/>
            <person name="Morin E."/>
            <person name="Murat C."/>
            <person name="Sun H."/>
            <person name="Tunlid A."/>
            <person name="Henrissat B."/>
            <person name="Grigoriev I.V."/>
            <person name="Hibbett D.S."/>
            <person name="Martin F."/>
            <person name="Nordberg H.P."/>
            <person name="Cantor M.N."/>
            <person name="Hua S.X."/>
        </authorList>
    </citation>
    <scope>NUCLEOTIDE SEQUENCE [LARGE SCALE GENOMIC DNA]</scope>
    <source>
        <strain evidence="2 3">MAFF 305830</strain>
    </source>
</reference>
<dbReference type="Proteomes" id="UP000054097">
    <property type="component" value="Unassembled WGS sequence"/>
</dbReference>
<evidence type="ECO:0000313" key="3">
    <source>
        <dbReference type="Proteomes" id="UP000054097"/>
    </source>
</evidence>
<organism evidence="2 3">
    <name type="scientific">Serendipita vermifera MAFF 305830</name>
    <dbReference type="NCBI Taxonomy" id="933852"/>
    <lineage>
        <taxon>Eukaryota</taxon>
        <taxon>Fungi</taxon>
        <taxon>Dikarya</taxon>
        <taxon>Basidiomycota</taxon>
        <taxon>Agaricomycotina</taxon>
        <taxon>Agaricomycetes</taxon>
        <taxon>Sebacinales</taxon>
        <taxon>Serendipitaceae</taxon>
        <taxon>Serendipita</taxon>
    </lineage>
</organism>
<gene>
    <name evidence="2" type="ORF">M408DRAFT_130996</name>
</gene>
<dbReference type="AlphaFoldDB" id="A0A0C3BB61"/>
<dbReference type="EMBL" id="KN824291">
    <property type="protein sequence ID" value="KIM28671.1"/>
    <property type="molecule type" value="Genomic_DNA"/>
</dbReference>
<proteinExistence type="predicted"/>
<feature type="region of interest" description="Disordered" evidence="1">
    <location>
        <begin position="1"/>
        <end position="46"/>
    </location>
</feature>
<sequence>MSDQGVKNHPEGEDAVIHDLETEDRPPSAQDHEEQPDANPQEQPAPYVLVWFHSFSSRPDEIYLLGRKRANSGDNPNPQ</sequence>
<accession>A0A0C3BB61</accession>
<name>A0A0C3BB61_SERVB</name>